<dbReference type="CDD" id="cd05121">
    <property type="entry name" value="ABC1_ADCK3-like"/>
    <property type="match status" value="1"/>
</dbReference>
<evidence type="ECO:0000256" key="1">
    <source>
        <dbReference type="ARBA" id="ARBA00009670"/>
    </source>
</evidence>
<keyword evidence="2" id="KW-0472">Membrane</keyword>
<dbReference type="RefSeq" id="WP_186087430.1">
    <property type="nucleotide sequence ID" value="NZ_BMDB01000001.1"/>
</dbReference>
<dbReference type="Proteomes" id="UP000521032">
    <property type="component" value="Unassembled WGS sequence"/>
</dbReference>
<dbReference type="PANTHER" id="PTHR10566">
    <property type="entry name" value="CHAPERONE-ACTIVITY OF BC1 COMPLEX CABC1 -RELATED"/>
    <property type="match status" value="1"/>
</dbReference>
<protein>
    <recommendedName>
        <fullName evidence="3">Protein kinase domain-containing protein</fullName>
    </recommendedName>
</protein>
<feature type="transmembrane region" description="Helical" evidence="2">
    <location>
        <begin position="500"/>
        <end position="522"/>
    </location>
</feature>
<dbReference type="PROSITE" id="PS50011">
    <property type="entry name" value="PROTEIN_KINASE_DOM"/>
    <property type="match status" value="1"/>
</dbReference>
<evidence type="ECO:0000313" key="4">
    <source>
        <dbReference type="EMBL" id="CAD2076718.1"/>
    </source>
</evidence>
<name>A0A6V7RGL8_9BACL</name>
<dbReference type="AlphaFoldDB" id="A0A6V7RGL8"/>
<dbReference type="Pfam" id="PF03109">
    <property type="entry name" value="ABC1"/>
    <property type="match status" value="1"/>
</dbReference>
<keyword evidence="2" id="KW-1133">Transmembrane helix</keyword>
<dbReference type="SMART" id="SM00220">
    <property type="entry name" value="S_TKc"/>
    <property type="match status" value="1"/>
</dbReference>
<evidence type="ECO:0000313" key="5">
    <source>
        <dbReference type="Proteomes" id="UP000521032"/>
    </source>
</evidence>
<comment type="similarity">
    <text evidence="1">Belongs to the protein kinase superfamily. ADCK protein kinase family.</text>
</comment>
<sequence>MLLQKQIKYLNRFREIAVLFSKSGLGFIIEESGLDRILSLPRRLITKTQVSEEKTLAERIRIFLEEAGPTFIKLGQIASTRGDIIPESIIKELEQLQNHVPPFETETAKKLIEESLDIKIDDVFSIFEDKPIGSASIGQVHRAVLKDGRVVAVKVQRPNIERQVRADLEILRTIAQTAENHFSWAEQYQVTSIVDELSSAMIDEMDYLIEARHMERFRKAFKDDPTTVFPECIFELTNKTVLTMEYLEGVSIRDTDALEEMNINREHLAEALSKTVFKQIFDHGFFHADIHPGNIIVLKDGRLGFIDFGMVGTLTSDLRYNFGNILIGMMQRESTKVVRAIIRMGVVPDNVDVNDLYREAEILQDKYYDIPLSQLDFSDAVEDLFTITNHYHIRLPKDFTLLGKTLITLEGNIELLSKSFSILDIAEPFGKKLVLERLNPKRFARSKIIDWIEIQEDAANAAQNLHQFTKGLKNKELPIRLTIDGRKEIGKHADKIINRLSFSLVLLSLSILMVGLIIGASILGQGSILFRFPIIEIGSILAVLMFLWLIYSIIKTGRL</sequence>
<evidence type="ECO:0000259" key="3">
    <source>
        <dbReference type="PROSITE" id="PS50011"/>
    </source>
</evidence>
<feature type="transmembrane region" description="Helical" evidence="2">
    <location>
        <begin position="528"/>
        <end position="551"/>
    </location>
</feature>
<dbReference type="EMBL" id="CAJEWE010000010">
    <property type="protein sequence ID" value="CAD2076718.1"/>
    <property type="molecule type" value="Genomic_DNA"/>
</dbReference>
<dbReference type="InterPro" id="IPR004147">
    <property type="entry name" value="ABC1_dom"/>
</dbReference>
<feature type="domain" description="Protein kinase" evidence="3">
    <location>
        <begin position="126"/>
        <end position="469"/>
    </location>
</feature>
<dbReference type="Gene3D" id="1.10.510.10">
    <property type="entry name" value="Transferase(Phosphotransferase) domain 1"/>
    <property type="match status" value="1"/>
</dbReference>
<dbReference type="GO" id="GO:0004672">
    <property type="term" value="F:protein kinase activity"/>
    <property type="evidence" value="ECO:0007669"/>
    <property type="project" value="InterPro"/>
</dbReference>
<proteinExistence type="inferred from homology"/>
<organism evidence="4 5">
    <name type="scientific">Phocicoccus schoeneichii</name>
    <dbReference type="NCBI Taxonomy" id="1812261"/>
    <lineage>
        <taxon>Bacteria</taxon>
        <taxon>Bacillati</taxon>
        <taxon>Bacillota</taxon>
        <taxon>Bacilli</taxon>
        <taxon>Bacillales</taxon>
        <taxon>Salinicoccaceae</taxon>
        <taxon>Phocicoccus</taxon>
    </lineage>
</organism>
<dbReference type="GO" id="GO:0005524">
    <property type="term" value="F:ATP binding"/>
    <property type="evidence" value="ECO:0007669"/>
    <property type="project" value="InterPro"/>
</dbReference>
<keyword evidence="5" id="KW-1185">Reference proteome</keyword>
<dbReference type="InterPro" id="IPR050154">
    <property type="entry name" value="UbiB_kinase"/>
</dbReference>
<reference evidence="4 5" key="1">
    <citation type="submission" date="2020-07" db="EMBL/GenBank/DDBJ databases">
        <authorList>
            <person name="Criscuolo A."/>
        </authorList>
    </citation>
    <scope>NUCLEOTIDE SEQUENCE [LARGE SCALE GENOMIC DNA]</scope>
    <source>
        <strain evidence="5">CIP 111030</strain>
    </source>
</reference>
<dbReference type="InterPro" id="IPR000719">
    <property type="entry name" value="Prot_kinase_dom"/>
</dbReference>
<accession>A0A6V7RGL8</accession>
<dbReference type="SUPFAM" id="SSF56112">
    <property type="entry name" value="Protein kinase-like (PK-like)"/>
    <property type="match status" value="1"/>
</dbReference>
<dbReference type="InterPro" id="IPR011009">
    <property type="entry name" value="Kinase-like_dom_sf"/>
</dbReference>
<evidence type="ECO:0000256" key="2">
    <source>
        <dbReference type="SAM" id="Phobius"/>
    </source>
</evidence>
<gene>
    <name evidence="4" type="primary">ubiB</name>
    <name evidence="4" type="ORF">JEOSCH030_01132</name>
</gene>
<dbReference type="PANTHER" id="PTHR10566:SF113">
    <property type="entry name" value="PROTEIN ACTIVITY OF BC1 COMPLEX KINASE 7, CHLOROPLASTIC"/>
    <property type="match status" value="1"/>
</dbReference>
<keyword evidence="2" id="KW-0812">Transmembrane</keyword>
<comment type="caution">
    <text evidence="4">The sequence shown here is derived from an EMBL/GenBank/DDBJ whole genome shotgun (WGS) entry which is preliminary data.</text>
</comment>